<sequence>MNVPNFDIVGKHQNSEIMNERTKMQGEALSTKF</sequence>
<evidence type="ECO:0000313" key="2">
    <source>
        <dbReference type="Proteomes" id="UP000256980"/>
    </source>
</evidence>
<dbReference type="Proteomes" id="UP000256980">
    <property type="component" value="Unassembled WGS sequence"/>
</dbReference>
<accession>A0A3D9GPG4</accession>
<gene>
    <name evidence="1" type="ORF">DFQ10_1231</name>
</gene>
<evidence type="ECO:0000313" key="1">
    <source>
        <dbReference type="EMBL" id="RED37672.1"/>
    </source>
</evidence>
<protein>
    <submittedName>
        <fullName evidence="1">Uncharacterized protein</fullName>
    </submittedName>
</protein>
<proteinExistence type="predicted"/>
<keyword evidence="2" id="KW-1185">Reference proteome</keyword>
<dbReference type="EMBL" id="QRDV01000023">
    <property type="protein sequence ID" value="RED37672.1"/>
    <property type="molecule type" value="Genomic_DNA"/>
</dbReference>
<reference evidence="1 2" key="1">
    <citation type="submission" date="2018-07" db="EMBL/GenBank/DDBJ databases">
        <title>Genomic Encyclopedia of Type Strains, Phase III (KMG-III): the genomes of soil and plant-associated and newly described type strains.</title>
        <authorList>
            <person name="Whitman W."/>
        </authorList>
    </citation>
    <scope>NUCLEOTIDE SEQUENCE [LARGE SCALE GENOMIC DNA]</scope>
    <source>
        <strain evidence="1 2">CECT 7946</strain>
    </source>
</reference>
<dbReference type="AlphaFoldDB" id="A0A3D9GPG4"/>
<organism evidence="1 2">
    <name type="scientific">Winogradskyella eximia</name>
    <dbReference type="NCBI Taxonomy" id="262006"/>
    <lineage>
        <taxon>Bacteria</taxon>
        <taxon>Pseudomonadati</taxon>
        <taxon>Bacteroidota</taxon>
        <taxon>Flavobacteriia</taxon>
        <taxon>Flavobacteriales</taxon>
        <taxon>Flavobacteriaceae</taxon>
        <taxon>Winogradskyella</taxon>
    </lineage>
</organism>
<comment type="caution">
    <text evidence="1">The sequence shown here is derived from an EMBL/GenBank/DDBJ whole genome shotgun (WGS) entry which is preliminary data.</text>
</comment>
<name>A0A3D9GPG4_9FLAO</name>